<feature type="transmembrane region" description="Helical" evidence="1">
    <location>
        <begin position="131"/>
        <end position="152"/>
    </location>
</feature>
<dbReference type="EMBL" id="CP042436">
    <property type="protein sequence ID" value="QEC63360.1"/>
    <property type="molecule type" value="Genomic_DNA"/>
</dbReference>
<dbReference type="PANTHER" id="PTHR43592">
    <property type="entry name" value="CAAX AMINO TERMINAL PROTEASE"/>
    <property type="match status" value="1"/>
</dbReference>
<organism evidence="3 4">
    <name type="scientific">Mucilaginibacter ginsenosidivorans</name>
    <dbReference type="NCBI Taxonomy" id="398053"/>
    <lineage>
        <taxon>Bacteria</taxon>
        <taxon>Pseudomonadati</taxon>
        <taxon>Bacteroidota</taxon>
        <taxon>Sphingobacteriia</taxon>
        <taxon>Sphingobacteriales</taxon>
        <taxon>Sphingobacteriaceae</taxon>
        <taxon>Mucilaginibacter</taxon>
    </lineage>
</organism>
<dbReference type="GO" id="GO:0004175">
    <property type="term" value="F:endopeptidase activity"/>
    <property type="evidence" value="ECO:0007669"/>
    <property type="project" value="UniProtKB-ARBA"/>
</dbReference>
<dbReference type="OrthoDB" id="9779573at2"/>
<feature type="transmembrane region" description="Helical" evidence="1">
    <location>
        <begin position="48"/>
        <end position="65"/>
    </location>
</feature>
<protein>
    <submittedName>
        <fullName evidence="3">CPBP family intramembrane metalloprotease</fullName>
    </submittedName>
</protein>
<dbReference type="GO" id="GO:0080120">
    <property type="term" value="P:CAAX-box protein maturation"/>
    <property type="evidence" value="ECO:0007669"/>
    <property type="project" value="UniProtKB-ARBA"/>
</dbReference>
<feature type="domain" description="CAAX prenyl protease 2/Lysostaphin resistance protein A-like" evidence="2">
    <location>
        <begin position="132"/>
        <end position="219"/>
    </location>
</feature>
<dbReference type="GO" id="GO:0008237">
    <property type="term" value="F:metallopeptidase activity"/>
    <property type="evidence" value="ECO:0007669"/>
    <property type="project" value="UniProtKB-KW"/>
</dbReference>
<dbReference type="Proteomes" id="UP000321479">
    <property type="component" value="Chromosome"/>
</dbReference>
<keyword evidence="1" id="KW-1133">Transmembrane helix</keyword>
<feature type="transmembrane region" description="Helical" evidence="1">
    <location>
        <begin position="164"/>
        <end position="181"/>
    </location>
</feature>
<evidence type="ECO:0000256" key="1">
    <source>
        <dbReference type="SAM" id="Phobius"/>
    </source>
</evidence>
<evidence type="ECO:0000313" key="4">
    <source>
        <dbReference type="Proteomes" id="UP000321479"/>
    </source>
</evidence>
<dbReference type="RefSeq" id="WP_147031936.1">
    <property type="nucleotide sequence ID" value="NZ_CP042436.1"/>
</dbReference>
<feature type="transmembrane region" description="Helical" evidence="1">
    <location>
        <begin position="85"/>
        <end position="111"/>
    </location>
</feature>
<dbReference type="InterPro" id="IPR003675">
    <property type="entry name" value="Rce1/LyrA-like_dom"/>
</dbReference>
<keyword evidence="4" id="KW-1185">Reference proteome</keyword>
<evidence type="ECO:0000313" key="3">
    <source>
        <dbReference type="EMBL" id="QEC63360.1"/>
    </source>
</evidence>
<dbReference type="GO" id="GO:0006508">
    <property type="term" value="P:proteolysis"/>
    <property type="evidence" value="ECO:0007669"/>
    <property type="project" value="UniProtKB-KW"/>
</dbReference>
<dbReference type="AlphaFoldDB" id="A0A5B8UW57"/>
<accession>A0A5B8UW57</accession>
<keyword evidence="3" id="KW-0378">Hydrolase</keyword>
<sequence>MTPEPGLISYTRKHRSIIAAGIALAFLAQIVLILGIRYLPIDLYDKLFYSRFIFWGVVALLFFYANKIEKQPLLLWEKGSSDVGFFIIAVFVLYLISVACGILSALPRLFGMHENDKVIKMVQKVLTGHDALIFFMSLTAGVTEEVIFRGYILTRLTKLLKGKYLPVIISAVLFSALHYGYNSLQELIFAFLIGVAFGTFYQKYRNIKILIVVHFLIDMISLELATHLLKK</sequence>
<reference evidence="3 4" key="1">
    <citation type="journal article" date="2017" name="Curr. Microbiol.">
        <title>Mucilaginibacter ginsenosidivorans sp. nov., Isolated from Soil of Ginseng Field.</title>
        <authorList>
            <person name="Kim M.M."/>
            <person name="Siddiqi M.Z."/>
            <person name="Im W.T."/>
        </authorList>
    </citation>
    <scope>NUCLEOTIDE SEQUENCE [LARGE SCALE GENOMIC DNA]</scope>
    <source>
        <strain evidence="3 4">Gsoil 3017</strain>
    </source>
</reference>
<keyword evidence="3" id="KW-0482">Metalloprotease</keyword>
<keyword evidence="1" id="KW-0472">Membrane</keyword>
<name>A0A5B8UW57_9SPHI</name>
<dbReference type="PANTHER" id="PTHR43592:SF15">
    <property type="entry name" value="CAAX AMINO TERMINAL PROTEASE FAMILY PROTEIN"/>
    <property type="match status" value="1"/>
</dbReference>
<proteinExistence type="predicted"/>
<dbReference type="KEGG" id="mgin:FRZ54_12505"/>
<feature type="transmembrane region" description="Helical" evidence="1">
    <location>
        <begin position="17"/>
        <end position="36"/>
    </location>
</feature>
<keyword evidence="3" id="KW-0645">Protease</keyword>
<dbReference type="Pfam" id="PF02517">
    <property type="entry name" value="Rce1-like"/>
    <property type="match status" value="1"/>
</dbReference>
<feature type="transmembrane region" description="Helical" evidence="1">
    <location>
        <begin position="187"/>
        <end position="202"/>
    </location>
</feature>
<gene>
    <name evidence="3" type="ORF">FRZ54_12505</name>
</gene>
<evidence type="ECO:0000259" key="2">
    <source>
        <dbReference type="Pfam" id="PF02517"/>
    </source>
</evidence>
<keyword evidence="1" id="KW-0812">Transmembrane</keyword>